<name>A0A242NKS7_9GAMM</name>
<gene>
    <name evidence="3" type="ORF">B6C91_07000</name>
    <name evidence="2" type="ORF">B6D08_02075</name>
</gene>
<dbReference type="Pfam" id="PF21821">
    <property type="entry name" value="Dit_like"/>
    <property type="match status" value="1"/>
</dbReference>
<proteinExistence type="predicted"/>
<keyword evidence="4" id="KW-1185">Reference proteome</keyword>
<sequence>MAFQSILNKSASNTGLIITEAGTFSLDINTVEQHTSKLRVTENPIENGANIADHAVLDPKEVTVNGIVVSYEVNTPSIDRMLGYDFPEYPLPMDIRPITEQAEKQLRRYYESRNQTIEKTVNNVVADFLPDYQTPNLNNSSSDRISDAHEKLLAIQRSGEPVTLQTNSRQYKNMVITSVGLTQKQNTSGEFTITFREIFIVETQTVNGFKIHKPKVRNLGRTQPQEITGEAKRAILERLFGKEPFFR</sequence>
<evidence type="ECO:0000313" key="2">
    <source>
        <dbReference type="EMBL" id="OTQ01203.1"/>
    </source>
</evidence>
<evidence type="ECO:0000259" key="1">
    <source>
        <dbReference type="Pfam" id="PF21821"/>
    </source>
</evidence>
<feature type="domain" description="Dit-like phage tail protein N-terminal" evidence="1">
    <location>
        <begin position="27"/>
        <end position="207"/>
    </location>
</feature>
<dbReference type="EMBL" id="NART01000025">
    <property type="protein sequence ID" value="OTQ10041.1"/>
    <property type="molecule type" value="Genomic_DNA"/>
</dbReference>
<dbReference type="Proteomes" id="UP000194800">
    <property type="component" value="Unassembled WGS sequence"/>
</dbReference>
<accession>A0A242NKS7</accession>
<comment type="caution">
    <text evidence="2">The sequence shown here is derived from an EMBL/GenBank/DDBJ whole genome shotgun (WGS) entry which is preliminary data.</text>
</comment>
<reference evidence="4 5" key="1">
    <citation type="submission" date="2017-03" db="EMBL/GenBank/DDBJ databases">
        <title>Comparative genomics of honeybee gut symbionts reveal geographically distinct and subgroup specific antibiotic resistance.</title>
        <authorList>
            <person name="Ludvigsen J."/>
            <person name="Porcellato D."/>
            <person name="Labee-Lund T.M."/>
            <person name="Amdam G.V."/>
            <person name="Rudi K."/>
        </authorList>
    </citation>
    <scope>NUCLEOTIDE SEQUENCE [LARGE SCALE GENOMIC DNA]</scope>
    <source>
        <strain evidence="2 5">A-7-12</strain>
        <strain evidence="3 4">A-9-12</strain>
    </source>
</reference>
<dbReference type="OrthoDB" id="7058423at2"/>
<dbReference type="AlphaFoldDB" id="A0A242NKS7"/>
<dbReference type="Proteomes" id="UP000194977">
    <property type="component" value="Unassembled WGS sequence"/>
</dbReference>
<evidence type="ECO:0000313" key="4">
    <source>
        <dbReference type="Proteomes" id="UP000194800"/>
    </source>
</evidence>
<protein>
    <recommendedName>
        <fullName evidence="1">Dit-like phage tail protein N-terminal domain-containing protein</fullName>
    </recommendedName>
</protein>
<evidence type="ECO:0000313" key="5">
    <source>
        <dbReference type="Proteomes" id="UP000194977"/>
    </source>
</evidence>
<dbReference type="EMBL" id="NARP01000004">
    <property type="protein sequence ID" value="OTQ01203.1"/>
    <property type="molecule type" value="Genomic_DNA"/>
</dbReference>
<organism evidence="2 5">
    <name type="scientific">Gilliamella apicola</name>
    <dbReference type="NCBI Taxonomy" id="1196095"/>
    <lineage>
        <taxon>Bacteria</taxon>
        <taxon>Pseudomonadati</taxon>
        <taxon>Pseudomonadota</taxon>
        <taxon>Gammaproteobacteria</taxon>
        <taxon>Orbales</taxon>
        <taxon>Orbaceae</taxon>
        <taxon>Gilliamella</taxon>
    </lineage>
</organism>
<evidence type="ECO:0000313" key="3">
    <source>
        <dbReference type="EMBL" id="OTQ10041.1"/>
    </source>
</evidence>
<dbReference type="RefSeq" id="WP_086300576.1">
    <property type="nucleotide sequence ID" value="NZ_MZNE01000077.1"/>
</dbReference>
<dbReference type="InterPro" id="IPR048494">
    <property type="entry name" value="Dit-like_N"/>
</dbReference>